<dbReference type="InterPro" id="IPR029493">
    <property type="entry name" value="RecD2-like_HHH"/>
</dbReference>
<dbReference type="Pfam" id="PF14490">
    <property type="entry name" value="HHH_RecD2"/>
    <property type="match status" value="1"/>
</dbReference>
<dbReference type="EC" id="5.6.2.3" evidence="3"/>
<evidence type="ECO:0000259" key="4">
    <source>
        <dbReference type="Pfam" id="PF13538"/>
    </source>
</evidence>
<dbReference type="InterPro" id="IPR027785">
    <property type="entry name" value="UvrD-like_helicase_C"/>
</dbReference>
<feature type="domain" description="ATP-dependent RecD2 DNA helicase OB-fold" evidence="7">
    <location>
        <begin position="8"/>
        <end position="85"/>
    </location>
</feature>
<protein>
    <recommendedName>
        <fullName evidence="3">ATP-dependent RecD2 DNA helicase</fullName>
        <ecNumber evidence="3">5.6.2.3</ecNumber>
    </recommendedName>
    <alternativeName>
        <fullName evidence="3">DNA 5'-3' helicase subunit RecD2</fullName>
    </alternativeName>
</protein>
<dbReference type="Gene3D" id="2.30.30.940">
    <property type="match status" value="1"/>
</dbReference>
<comment type="similarity">
    <text evidence="3">Belongs to the RecD family. RecD2 subfamily.</text>
</comment>
<dbReference type="HAMAP" id="MF_01488">
    <property type="entry name" value="RecD2"/>
    <property type="match status" value="1"/>
</dbReference>
<keyword evidence="1 3" id="KW-0547">Nucleotide-binding</keyword>
<evidence type="ECO:0000313" key="9">
    <source>
        <dbReference type="Proteomes" id="UP000035996"/>
    </source>
</evidence>
<evidence type="ECO:0000259" key="7">
    <source>
        <dbReference type="Pfam" id="PF23139"/>
    </source>
</evidence>
<keyword evidence="3" id="KW-0347">Helicase</keyword>
<evidence type="ECO:0000256" key="1">
    <source>
        <dbReference type="ARBA" id="ARBA00022741"/>
    </source>
</evidence>
<keyword evidence="3" id="KW-0378">Hydrolase</keyword>
<evidence type="ECO:0000259" key="5">
    <source>
        <dbReference type="Pfam" id="PF14490"/>
    </source>
</evidence>
<evidence type="ECO:0000256" key="3">
    <source>
        <dbReference type="HAMAP-Rule" id="MF_01488"/>
    </source>
</evidence>
<dbReference type="InterPro" id="IPR006345">
    <property type="entry name" value="RecD2"/>
</dbReference>
<proteinExistence type="inferred from homology"/>
<dbReference type="AlphaFoldDB" id="A0A0J6CZX5"/>
<dbReference type="GO" id="GO:0005524">
    <property type="term" value="F:ATP binding"/>
    <property type="evidence" value="ECO:0007669"/>
    <property type="project" value="UniProtKB-UniRule"/>
</dbReference>
<gene>
    <name evidence="3" type="primary">recD2</name>
    <name evidence="8" type="ORF">AB986_17130</name>
</gene>
<dbReference type="CDD" id="cd17933">
    <property type="entry name" value="DEXSc_RecD-like"/>
    <property type="match status" value="1"/>
</dbReference>
<dbReference type="InterPro" id="IPR055446">
    <property type="entry name" value="RecD2_N_OB"/>
</dbReference>
<dbReference type="InterPro" id="IPR050534">
    <property type="entry name" value="Coronavir_polyprotein_1ab"/>
</dbReference>
<dbReference type="GO" id="GO:0003677">
    <property type="term" value="F:DNA binding"/>
    <property type="evidence" value="ECO:0007669"/>
    <property type="project" value="UniProtKB-UniRule"/>
</dbReference>
<dbReference type="SUPFAM" id="SSF52540">
    <property type="entry name" value="P-loop containing nucleoside triphosphate hydrolases"/>
    <property type="match status" value="1"/>
</dbReference>
<accession>A0A0J6CZX5</accession>
<dbReference type="GO" id="GO:0016887">
    <property type="term" value="F:ATP hydrolysis activity"/>
    <property type="evidence" value="ECO:0007669"/>
    <property type="project" value="RHEA"/>
</dbReference>
<dbReference type="STRING" id="157733.AB986_17130"/>
<dbReference type="OrthoDB" id="9803432at2"/>
<evidence type="ECO:0000313" key="8">
    <source>
        <dbReference type="EMBL" id="KMM37564.1"/>
    </source>
</evidence>
<dbReference type="EMBL" id="LELK01000004">
    <property type="protein sequence ID" value="KMM37564.1"/>
    <property type="molecule type" value="Genomic_DNA"/>
</dbReference>
<dbReference type="GO" id="GO:0006310">
    <property type="term" value="P:DNA recombination"/>
    <property type="evidence" value="ECO:0007669"/>
    <property type="project" value="InterPro"/>
</dbReference>
<evidence type="ECO:0000256" key="2">
    <source>
        <dbReference type="ARBA" id="ARBA00022840"/>
    </source>
</evidence>
<keyword evidence="3" id="KW-0413">Isomerase</keyword>
<dbReference type="Pfam" id="PF18335">
    <property type="entry name" value="SH3_13"/>
    <property type="match status" value="1"/>
</dbReference>
<name>A0A0J6CZX5_9BACL</name>
<dbReference type="InterPro" id="IPR041451">
    <property type="entry name" value="RecD2_SH13"/>
</dbReference>
<dbReference type="Pfam" id="PF13245">
    <property type="entry name" value="AAA_19"/>
    <property type="match status" value="1"/>
</dbReference>
<dbReference type="PATRIC" id="fig|157733.3.peg.1518"/>
<dbReference type="Gene3D" id="1.10.10.2220">
    <property type="match status" value="1"/>
</dbReference>
<feature type="domain" description="UvrD-like helicase C-terminal" evidence="4">
    <location>
        <begin position="668"/>
        <end position="715"/>
    </location>
</feature>
<dbReference type="Pfam" id="PF23139">
    <property type="entry name" value="OB_YrrC"/>
    <property type="match status" value="1"/>
</dbReference>
<comment type="catalytic activity">
    <reaction evidence="3">
        <text>ATP + H2O = ADP + phosphate + H(+)</text>
        <dbReference type="Rhea" id="RHEA:13065"/>
        <dbReference type="ChEBI" id="CHEBI:15377"/>
        <dbReference type="ChEBI" id="CHEBI:15378"/>
        <dbReference type="ChEBI" id="CHEBI:30616"/>
        <dbReference type="ChEBI" id="CHEBI:43474"/>
        <dbReference type="ChEBI" id="CHEBI:456216"/>
        <dbReference type="EC" id="5.6.2.3"/>
    </reaction>
</comment>
<sequence length="756" mass="85503">MVEPQKGYIKGRPIQMIFFNEDSLYGVARLRIAETNEAYDEREVVVNGMIPRLLEDETYIFYGRFTDHPRFGKQYSVESFERQLPESKPGLVQYLSSDLFHGIGEKTAEAIVDTLGERAIAKIMREPSILSKVPKLTEEKAKNLYDSLMEHQGLDQIMIRLTELGFGPKLSMKIFKAYKQETLEVVESNPYQLIQDVEGIGFRRADELGRAIGIEGKHPDRIRAACLHTLNEQTLQEGHVYLEYDELLESVDELLGDKIDEADISKELISLYESDKLILDRERIYLHSLYYAEKGLVTGLNKVMSQTEYADSFPESEFYRALGELEERLGIQYAPSQRDAVQKAIASPFMILTGGPGTGKTTVIKGIVELYAELNGLSLEPKDYSKDNPFPVLLVAPTGRAAKRMSEATGLPAFTIHRLLGWKGEAGFEHDENNPIEGRLLIVDEVSMVDVWLANQLFKSLPPQIQVIVVGDEDQLPSVGPGQVLKDMIDSKAVPVSKLTDIYRQAEGSSIIDLAHSIKEGELPREFHKPTPDRRFFPCSQTQIIEVVSQVCGNALKKGYSPKDIQVLAPMYRGSAGVDRLNQELQKLFNPPSDQRRELPHGDLIYRVGDKVLQLVNNPEDHVYNGDMGEIVSLFFAKENVEKQDQLVVSFDGQEVVYDRPDFNHLTHAYCCSIHKSQGSEFPIVVLPIVRGYYRMLRKNLLYTAVTRSKDYLILCGEEDALKLAIQTEDDQDRNTRLTEKLQEIIGEQTTIEEST</sequence>
<dbReference type="Gene3D" id="3.40.50.300">
    <property type="entry name" value="P-loop containing nucleotide triphosphate hydrolases"/>
    <property type="match status" value="2"/>
</dbReference>
<dbReference type="InterPro" id="IPR027417">
    <property type="entry name" value="P-loop_NTPase"/>
</dbReference>
<comment type="function">
    <text evidence="3">DNA-dependent ATPase and ATP-dependent 5'-3' DNA helicase. Has no activity on blunt DNA or DNA with 3'-overhangs, requires at least 10 bases of 5'-ssDNA for helicase activity.</text>
</comment>
<organism evidence="8 9">
    <name type="scientific">Guptibacillus hwajinpoensis</name>
    <dbReference type="NCBI Taxonomy" id="208199"/>
    <lineage>
        <taxon>Bacteria</taxon>
        <taxon>Bacillati</taxon>
        <taxon>Bacillota</taxon>
        <taxon>Bacilli</taxon>
        <taxon>Bacillales</taxon>
        <taxon>Guptibacillaceae</taxon>
        <taxon>Guptibacillus</taxon>
    </lineage>
</organism>
<feature type="binding site" evidence="3">
    <location>
        <begin position="357"/>
        <end position="361"/>
    </location>
    <ligand>
        <name>ATP</name>
        <dbReference type="ChEBI" id="CHEBI:30616"/>
    </ligand>
</feature>
<reference evidence="8" key="1">
    <citation type="submission" date="2015-06" db="EMBL/GenBank/DDBJ databases">
        <authorList>
            <person name="Liu B."/>
            <person name="Wang J."/>
            <person name="Zhu Y."/>
            <person name="Liu G."/>
            <person name="Chen Q."/>
            <person name="Zheng C."/>
            <person name="Che J."/>
            <person name="Ge C."/>
            <person name="Shi H."/>
            <person name="Pan Z."/>
            <person name="Liu X."/>
        </authorList>
    </citation>
    <scope>NUCLEOTIDE SEQUENCE [LARGE SCALE GENOMIC DNA]</scope>
    <source>
        <strain evidence="8">DSM 16346</strain>
    </source>
</reference>
<keyword evidence="3" id="KW-0238">DNA-binding</keyword>
<keyword evidence="2 3" id="KW-0067">ATP-binding</keyword>
<dbReference type="CDD" id="cd18809">
    <property type="entry name" value="SF1_C_RecD"/>
    <property type="match status" value="1"/>
</dbReference>
<comment type="caution">
    <text evidence="8">The sequence shown here is derived from an EMBL/GenBank/DDBJ whole genome shotgun (WGS) entry which is preliminary data.</text>
</comment>
<dbReference type="Proteomes" id="UP000035996">
    <property type="component" value="Unassembled WGS sequence"/>
</dbReference>
<dbReference type="PANTHER" id="PTHR43788:SF6">
    <property type="entry name" value="DNA HELICASE B"/>
    <property type="match status" value="1"/>
</dbReference>
<dbReference type="Pfam" id="PF14520">
    <property type="entry name" value="HHH_5"/>
    <property type="match status" value="1"/>
</dbReference>
<dbReference type="RefSeq" id="WP_048312676.1">
    <property type="nucleotide sequence ID" value="NZ_CP119526.1"/>
</dbReference>
<dbReference type="GO" id="GO:0009338">
    <property type="term" value="C:exodeoxyribonuclease V complex"/>
    <property type="evidence" value="ECO:0007669"/>
    <property type="project" value="TreeGrafter"/>
</dbReference>
<feature type="domain" description="ATP-dependent RecD2 DNA helicase-like helix-hairpin-helix" evidence="5">
    <location>
        <begin position="150"/>
        <end position="241"/>
    </location>
</feature>
<dbReference type="PANTHER" id="PTHR43788">
    <property type="entry name" value="DNA2/NAM7 HELICASE FAMILY MEMBER"/>
    <property type="match status" value="1"/>
</dbReference>
<feature type="domain" description="ATP-dependent RecD2 DNA helicase SH3" evidence="6">
    <location>
        <begin position="581"/>
        <end position="651"/>
    </location>
</feature>
<dbReference type="GO" id="GO:0043139">
    <property type="term" value="F:5'-3' DNA helicase activity"/>
    <property type="evidence" value="ECO:0007669"/>
    <property type="project" value="UniProtKB-UniRule"/>
</dbReference>
<keyword evidence="9" id="KW-1185">Reference proteome</keyword>
<dbReference type="NCBIfam" id="TIGR01448">
    <property type="entry name" value="recD_rel"/>
    <property type="match status" value="1"/>
</dbReference>
<dbReference type="GO" id="GO:0017116">
    <property type="term" value="F:single-stranded DNA helicase activity"/>
    <property type="evidence" value="ECO:0007669"/>
    <property type="project" value="TreeGrafter"/>
</dbReference>
<evidence type="ECO:0000259" key="6">
    <source>
        <dbReference type="Pfam" id="PF18335"/>
    </source>
</evidence>
<dbReference type="Pfam" id="PF13538">
    <property type="entry name" value="UvrD_C_2"/>
    <property type="match status" value="1"/>
</dbReference>